<sequence length="576" mass="64449">MATTNLPTASEMRATLKQVFDQDNACKDLLVAVDSEAAQLKSLGEWMSNADIESLRTSRRNGVTKGKRVEDTVRQCRDTLEILEEDAQSLDALANSNRTNDVLSETAKAAFQYLLESEMELDQLRLNPAMSSMLDAAIDRRAMRSGTTLAAELKDQLAAAQNHIAELTQQNKSLERSDTRSTHKIESLNESKKSLDKSNTELREKIKSLEESNSMLNAELGRRNQSVEDSNSVLNDELRQRIKSLEASTKSLQDSNSMLDDQLTELCRRESDLAEALQETRDTLQTAEDRIQRYTDDATSLQRNNGYADALLRCVSDYPEEGSHWEGLRHAMKWPSKIQCQPCQGQAPVWMEDWNTCPRPQTSRSFMQTICDACVCLYEASSSRTALDVEPRRLSTRDCLQHLVNCLVTVPEVHHGLCITFSIATKTFLAQAEASPFDITLLLCMAAHLVAVRCPSEPRRQSAAEIRTSASRHLDWSNRHLLDAVLAGWHGASASGHVEFCCPTVNGDGHAVYVPSVDAVLFIGSELKLGWLSRSCINFTKCEFGKIYMENPGTHEVIEFIIEGPKFVELWTLLAR</sequence>
<evidence type="ECO:0000313" key="3">
    <source>
        <dbReference type="Proteomes" id="UP001144673"/>
    </source>
</evidence>
<dbReference type="GeneID" id="80889470"/>
<feature type="compositionally biased region" description="Basic and acidic residues" evidence="1">
    <location>
        <begin position="173"/>
        <end position="201"/>
    </location>
</feature>
<reference evidence="2" key="1">
    <citation type="journal article" date="2023" name="Access Microbiol">
        <title>De-novo genome assembly for Akanthomyces muscarius, a biocontrol agent of insect agricultural pests.</title>
        <authorList>
            <person name="Erdos Z."/>
            <person name="Studholme D.J."/>
            <person name="Raymond B."/>
            <person name="Sharma M."/>
        </authorList>
    </citation>
    <scope>NUCLEOTIDE SEQUENCE</scope>
    <source>
        <strain evidence="2">Ve6</strain>
    </source>
</reference>
<protein>
    <submittedName>
        <fullName evidence="2">Uncharacterized protein</fullName>
    </submittedName>
</protein>
<dbReference type="RefSeq" id="XP_056050748.1">
    <property type="nucleotide sequence ID" value="XM_056193742.1"/>
</dbReference>
<evidence type="ECO:0000313" key="2">
    <source>
        <dbReference type="EMBL" id="KAJ4147807.1"/>
    </source>
</evidence>
<name>A0A9W8Q6U3_AKAMU</name>
<dbReference type="AlphaFoldDB" id="A0A9W8Q6U3"/>
<gene>
    <name evidence="2" type="ORF">LMH87_002311</name>
</gene>
<organism evidence="2 3">
    <name type="scientific">Akanthomyces muscarius</name>
    <name type="common">Entomopathogenic fungus</name>
    <name type="synonym">Lecanicillium muscarium</name>
    <dbReference type="NCBI Taxonomy" id="2231603"/>
    <lineage>
        <taxon>Eukaryota</taxon>
        <taxon>Fungi</taxon>
        <taxon>Dikarya</taxon>
        <taxon>Ascomycota</taxon>
        <taxon>Pezizomycotina</taxon>
        <taxon>Sordariomycetes</taxon>
        <taxon>Hypocreomycetidae</taxon>
        <taxon>Hypocreales</taxon>
        <taxon>Cordycipitaceae</taxon>
        <taxon>Akanthomyces</taxon>
    </lineage>
</organism>
<accession>A0A9W8Q6U3</accession>
<comment type="caution">
    <text evidence="2">The sequence shown here is derived from an EMBL/GenBank/DDBJ whole genome shotgun (WGS) entry which is preliminary data.</text>
</comment>
<proteinExistence type="predicted"/>
<feature type="region of interest" description="Disordered" evidence="1">
    <location>
        <begin position="168"/>
        <end position="201"/>
    </location>
</feature>
<dbReference type="KEGG" id="amus:LMH87_002311"/>
<dbReference type="EMBL" id="JAJHUN010000010">
    <property type="protein sequence ID" value="KAJ4147807.1"/>
    <property type="molecule type" value="Genomic_DNA"/>
</dbReference>
<dbReference type="Proteomes" id="UP001144673">
    <property type="component" value="Chromosome 3"/>
</dbReference>
<evidence type="ECO:0000256" key="1">
    <source>
        <dbReference type="SAM" id="MobiDB-lite"/>
    </source>
</evidence>
<keyword evidence="3" id="KW-1185">Reference proteome</keyword>